<protein>
    <submittedName>
        <fullName evidence="3">Uncharacterized protein</fullName>
    </submittedName>
</protein>
<keyword evidence="2" id="KW-1133">Transmembrane helix</keyword>
<evidence type="ECO:0000256" key="2">
    <source>
        <dbReference type="SAM" id="Phobius"/>
    </source>
</evidence>
<sequence length="503" mass="56808">MIIRVCPYCDQKMTKKHRCESCGSFVWKAKVFDTEKKYTSYDIDTRYSQEPEDMRENVYMRESAYMQEGEDTQNPGSISEPYSPEPAVSPEPVPAAAKTKPKEKKSSGTGVKVTVAVVTAAVVLMILGGIISSVADSQYDYAPDENYSEEDLWSDDTWTDLSYEDISGYTQSCSAYLHLPIDGEALSESTQNFFETHGYSFESSEPYFYGYHETDPFEEICYEWDYSADLGEGVDESVYINYDAVTNEVHDITLSLSSRADAAAYILMVLEDFMGADTVELSEIEALFDAEEGERAYYDSCEIAVYPVSYFDGYNINMQRTSDPYDYAQEPETREIISEEIESIGQECNVSTHMDISREEAVSAVENWMEQNGMSGYQFSNDYTVNNVQTYTQLGGHTYERITLNSFSAWHKDEDNSSVLVEVDSYSGRTHCIYVNGFTMDNLETVLELIVEIAGTGDAGEIADTYLPQVESDKYAFAELNGFEIYLSAYDDNICDVQLYAID</sequence>
<evidence type="ECO:0000313" key="3">
    <source>
        <dbReference type="EMBL" id="HIS45967.1"/>
    </source>
</evidence>
<feature type="region of interest" description="Disordered" evidence="1">
    <location>
        <begin position="67"/>
        <end position="106"/>
    </location>
</feature>
<keyword evidence="2" id="KW-0472">Membrane</keyword>
<reference evidence="3" key="1">
    <citation type="submission" date="2020-10" db="EMBL/GenBank/DDBJ databases">
        <authorList>
            <person name="Gilroy R."/>
        </authorList>
    </citation>
    <scope>NUCLEOTIDE SEQUENCE</scope>
    <source>
        <strain evidence="3">CHK178-757</strain>
    </source>
</reference>
<organism evidence="3 4">
    <name type="scientific">Candidatus Scybalocola faecigallinarum</name>
    <dbReference type="NCBI Taxonomy" id="2840941"/>
    <lineage>
        <taxon>Bacteria</taxon>
        <taxon>Bacillati</taxon>
        <taxon>Bacillota</taxon>
        <taxon>Clostridia</taxon>
        <taxon>Lachnospirales</taxon>
        <taxon>Lachnospiraceae</taxon>
        <taxon>Lachnospiraceae incertae sedis</taxon>
        <taxon>Candidatus Scybalocola (ex Gilroy et al. 2021)</taxon>
    </lineage>
</organism>
<keyword evidence="2" id="KW-0812">Transmembrane</keyword>
<dbReference type="AlphaFoldDB" id="A0A9D1F2Q9"/>
<accession>A0A9D1F2Q9</accession>
<dbReference type="Proteomes" id="UP000823927">
    <property type="component" value="Unassembled WGS sequence"/>
</dbReference>
<reference evidence="3" key="2">
    <citation type="journal article" date="2021" name="PeerJ">
        <title>Extensive microbial diversity within the chicken gut microbiome revealed by metagenomics and culture.</title>
        <authorList>
            <person name="Gilroy R."/>
            <person name="Ravi A."/>
            <person name="Getino M."/>
            <person name="Pursley I."/>
            <person name="Horton D.L."/>
            <person name="Alikhan N.F."/>
            <person name="Baker D."/>
            <person name="Gharbi K."/>
            <person name="Hall N."/>
            <person name="Watson M."/>
            <person name="Adriaenssens E.M."/>
            <person name="Foster-Nyarko E."/>
            <person name="Jarju S."/>
            <person name="Secka A."/>
            <person name="Antonio M."/>
            <person name="Oren A."/>
            <person name="Chaudhuri R.R."/>
            <person name="La Ragione R."/>
            <person name="Hildebrand F."/>
            <person name="Pallen M.J."/>
        </authorList>
    </citation>
    <scope>NUCLEOTIDE SEQUENCE</scope>
    <source>
        <strain evidence="3">CHK178-757</strain>
    </source>
</reference>
<feature type="compositionally biased region" description="Pro residues" evidence="1">
    <location>
        <begin position="83"/>
        <end position="93"/>
    </location>
</feature>
<name>A0A9D1F2Q9_9FIRM</name>
<proteinExistence type="predicted"/>
<gene>
    <name evidence="3" type="ORF">IAB46_00110</name>
</gene>
<comment type="caution">
    <text evidence="3">The sequence shown here is derived from an EMBL/GenBank/DDBJ whole genome shotgun (WGS) entry which is preliminary data.</text>
</comment>
<dbReference type="EMBL" id="DVIT01000002">
    <property type="protein sequence ID" value="HIS45967.1"/>
    <property type="molecule type" value="Genomic_DNA"/>
</dbReference>
<evidence type="ECO:0000256" key="1">
    <source>
        <dbReference type="SAM" id="MobiDB-lite"/>
    </source>
</evidence>
<evidence type="ECO:0000313" key="4">
    <source>
        <dbReference type="Proteomes" id="UP000823927"/>
    </source>
</evidence>
<feature type="transmembrane region" description="Helical" evidence="2">
    <location>
        <begin position="110"/>
        <end position="131"/>
    </location>
</feature>